<gene>
    <name evidence="2" type="ORF">UV05_C0010G0004</name>
</gene>
<comment type="caution">
    <text evidence="2">The sequence shown here is derived from an EMBL/GenBank/DDBJ whole genome shotgun (WGS) entry which is preliminary data.</text>
</comment>
<dbReference type="Proteomes" id="UP000034875">
    <property type="component" value="Unassembled WGS sequence"/>
</dbReference>
<organism evidence="2 3">
    <name type="scientific">candidate division CPR1 bacterium GW2011_GWA2_42_17</name>
    <dbReference type="NCBI Taxonomy" id="1618341"/>
    <lineage>
        <taxon>Bacteria</taxon>
        <taxon>candidate division CPR1</taxon>
    </lineage>
</organism>
<proteinExistence type="predicted"/>
<dbReference type="InterPro" id="IPR036628">
    <property type="entry name" value="Clp_N_dom_sf"/>
</dbReference>
<name>A0A0G1C3G0_9BACT</name>
<protein>
    <recommendedName>
        <fullName evidence="1">Clp R domain-containing protein</fullName>
    </recommendedName>
</protein>
<dbReference type="AlphaFoldDB" id="A0A0G1C3G0"/>
<dbReference type="Gene3D" id="1.10.1780.10">
    <property type="entry name" value="Clp, N-terminal domain"/>
    <property type="match status" value="1"/>
</dbReference>
<sequence>MSDILSKFTTHYQKIIGLALTYAQGVGRDTLDVTDLLLALASERGSLAAEILERHGLTPVSLHQKCGHGVAVPAPLCWHRTFAGSVGYNRRRGN</sequence>
<feature type="domain" description="Clp R" evidence="1">
    <location>
        <begin position="7"/>
        <end position="65"/>
    </location>
</feature>
<evidence type="ECO:0000313" key="2">
    <source>
        <dbReference type="EMBL" id="KKS44188.1"/>
    </source>
</evidence>
<dbReference type="Pfam" id="PF02861">
    <property type="entry name" value="Clp_N"/>
    <property type="match status" value="1"/>
</dbReference>
<reference evidence="2 3" key="1">
    <citation type="journal article" date="2015" name="Nature">
        <title>rRNA introns, odd ribosomes, and small enigmatic genomes across a large radiation of phyla.</title>
        <authorList>
            <person name="Brown C.T."/>
            <person name="Hug L.A."/>
            <person name="Thomas B.C."/>
            <person name="Sharon I."/>
            <person name="Castelle C.J."/>
            <person name="Singh A."/>
            <person name="Wilkins M.J."/>
            <person name="Williams K.H."/>
            <person name="Banfield J.F."/>
        </authorList>
    </citation>
    <scope>NUCLEOTIDE SEQUENCE [LARGE SCALE GENOMIC DNA]</scope>
</reference>
<dbReference type="InterPro" id="IPR004176">
    <property type="entry name" value="Clp_R_N"/>
</dbReference>
<evidence type="ECO:0000313" key="3">
    <source>
        <dbReference type="Proteomes" id="UP000034875"/>
    </source>
</evidence>
<evidence type="ECO:0000259" key="1">
    <source>
        <dbReference type="Pfam" id="PF02861"/>
    </source>
</evidence>
<dbReference type="SUPFAM" id="SSF81923">
    <property type="entry name" value="Double Clp-N motif"/>
    <property type="match status" value="1"/>
</dbReference>
<dbReference type="EMBL" id="LCCZ01000010">
    <property type="protein sequence ID" value="KKS44188.1"/>
    <property type="molecule type" value="Genomic_DNA"/>
</dbReference>
<accession>A0A0G1C3G0</accession>